<evidence type="ECO:0000313" key="2">
    <source>
        <dbReference type="Proteomes" id="UP001303373"/>
    </source>
</evidence>
<accession>A0AAQ3M9T6</accession>
<protein>
    <recommendedName>
        <fullName evidence="3">ABM domain-containing protein</fullName>
    </recommendedName>
</protein>
<organism evidence="1 2">
    <name type="scientific">Acrodontium crateriforme</name>
    <dbReference type="NCBI Taxonomy" id="150365"/>
    <lineage>
        <taxon>Eukaryota</taxon>
        <taxon>Fungi</taxon>
        <taxon>Dikarya</taxon>
        <taxon>Ascomycota</taxon>
        <taxon>Pezizomycotina</taxon>
        <taxon>Dothideomycetes</taxon>
        <taxon>Dothideomycetidae</taxon>
        <taxon>Mycosphaerellales</taxon>
        <taxon>Teratosphaeriaceae</taxon>
        <taxon>Acrodontium</taxon>
    </lineage>
</organism>
<evidence type="ECO:0008006" key="3">
    <source>
        <dbReference type="Google" id="ProtNLM"/>
    </source>
</evidence>
<gene>
    <name evidence="1" type="ORF">R9X50_00644300</name>
</gene>
<dbReference type="Gene3D" id="3.30.70.100">
    <property type="match status" value="1"/>
</dbReference>
<reference evidence="1 2" key="1">
    <citation type="submission" date="2023-11" db="EMBL/GenBank/DDBJ databases">
        <title>An acidophilic fungus is an integral part of prey digestion in a carnivorous sundew plant.</title>
        <authorList>
            <person name="Tsai I.J."/>
        </authorList>
    </citation>
    <scope>NUCLEOTIDE SEQUENCE [LARGE SCALE GENOMIC DNA]</scope>
    <source>
        <strain evidence="1">169a</strain>
    </source>
</reference>
<dbReference type="InterPro" id="IPR011008">
    <property type="entry name" value="Dimeric_a/b-barrel"/>
</dbReference>
<dbReference type="EMBL" id="CP138589">
    <property type="protein sequence ID" value="WPH03562.1"/>
    <property type="molecule type" value="Genomic_DNA"/>
</dbReference>
<dbReference type="SUPFAM" id="SSF54909">
    <property type="entry name" value="Dimeric alpha+beta barrel"/>
    <property type="match status" value="1"/>
</dbReference>
<evidence type="ECO:0000313" key="1">
    <source>
        <dbReference type="EMBL" id="WPH03562.1"/>
    </source>
</evidence>
<keyword evidence="2" id="KW-1185">Reference proteome</keyword>
<dbReference type="AlphaFoldDB" id="A0AAQ3M9T6"/>
<proteinExistence type="predicted"/>
<dbReference type="Proteomes" id="UP001303373">
    <property type="component" value="Chromosome 10"/>
</dbReference>
<name>A0AAQ3M9T6_9PEZI</name>
<sequence length="105" mass="12420">MVQHVLVHIHPNPGKEKRCVELLEWLAGEVKANEPDTSVYQVHETRDEGDGELMFVVYMVLKDEETIDRRQQLPHNQKLKKILKDEELLRELKYLRLTNTGGFRR</sequence>